<feature type="region of interest" description="Disordered" evidence="1">
    <location>
        <begin position="1"/>
        <end position="69"/>
    </location>
</feature>
<organism evidence="3 4">
    <name type="scientific">Echria macrotheca</name>
    <dbReference type="NCBI Taxonomy" id="438768"/>
    <lineage>
        <taxon>Eukaryota</taxon>
        <taxon>Fungi</taxon>
        <taxon>Dikarya</taxon>
        <taxon>Ascomycota</taxon>
        <taxon>Pezizomycotina</taxon>
        <taxon>Sordariomycetes</taxon>
        <taxon>Sordariomycetidae</taxon>
        <taxon>Sordariales</taxon>
        <taxon>Schizotheciaceae</taxon>
        <taxon>Echria</taxon>
    </lineage>
</organism>
<feature type="compositionally biased region" description="Low complexity" evidence="1">
    <location>
        <begin position="1"/>
        <end position="26"/>
    </location>
</feature>
<keyword evidence="4" id="KW-1185">Reference proteome</keyword>
<proteinExistence type="predicted"/>
<evidence type="ECO:0000256" key="1">
    <source>
        <dbReference type="SAM" id="MobiDB-lite"/>
    </source>
</evidence>
<dbReference type="PANTHER" id="PTHR43798:SF5">
    <property type="entry name" value="MONOACYLGLYCEROL LIPASE ABHD6"/>
    <property type="match status" value="1"/>
</dbReference>
<dbReference type="Pfam" id="PF00561">
    <property type="entry name" value="Abhydrolase_1"/>
    <property type="match status" value="1"/>
</dbReference>
<dbReference type="InterPro" id="IPR029058">
    <property type="entry name" value="AB_hydrolase_fold"/>
</dbReference>
<dbReference type="EMBL" id="MU839828">
    <property type="protein sequence ID" value="KAK1758853.1"/>
    <property type="molecule type" value="Genomic_DNA"/>
</dbReference>
<dbReference type="SUPFAM" id="SSF53474">
    <property type="entry name" value="alpha/beta-Hydrolases"/>
    <property type="match status" value="1"/>
</dbReference>
<dbReference type="Gene3D" id="3.40.50.1820">
    <property type="entry name" value="alpha/beta hydrolase"/>
    <property type="match status" value="1"/>
</dbReference>
<evidence type="ECO:0000313" key="4">
    <source>
        <dbReference type="Proteomes" id="UP001239445"/>
    </source>
</evidence>
<dbReference type="InterPro" id="IPR050266">
    <property type="entry name" value="AB_hydrolase_sf"/>
</dbReference>
<reference evidence="3" key="1">
    <citation type="submission" date="2023-06" db="EMBL/GenBank/DDBJ databases">
        <title>Genome-scale phylogeny and comparative genomics of the fungal order Sordariales.</title>
        <authorList>
            <consortium name="Lawrence Berkeley National Laboratory"/>
            <person name="Hensen N."/>
            <person name="Bonometti L."/>
            <person name="Westerberg I."/>
            <person name="Brannstrom I.O."/>
            <person name="Guillou S."/>
            <person name="Cros-Aarteil S."/>
            <person name="Calhoun S."/>
            <person name="Haridas S."/>
            <person name="Kuo A."/>
            <person name="Mondo S."/>
            <person name="Pangilinan J."/>
            <person name="Riley R."/>
            <person name="Labutti K."/>
            <person name="Andreopoulos B."/>
            <person name="Lipzen A."/>
            <person name="Chen C."/>
            <person name="Yanf M."/>
            <person name="Daum C."/>
            <person name="Ng V."/>
            <person name="Clum A."/>
            <person name="Steindorff A."/>
            <person name="Ohm R."/>
            <person name="Martin F."/>
            <person name="Silar P."/>
            <person name="Natvig D."/>
            <person name="Lalanne C."/>
            <person name="Gautier V."/>
            <person name="Ament-Velasquez S.L."/>
            <person name="Kruys A."/>
            <person name="Hutchinson M.I."/>
            <person name="Powell A.J."/>
            <person name="Barry K."/>
            <person name="Miller A.N."/>
            <person name="Grigoriev I.V."/>
            <person name="Debuchy R."/>
            <person name="Gladieux P."/>
            <person name="Thoren M.H."/>
            <person name="Johannesson H."/>
        </authorList>
    </citation>
    <scope>NUCLEOTIDE SEQUENCE</scope>
    <source>
        <strain evidence="3">PSN4</strain>
    </source>
</reference>
<name>A0AAJ0BKG2_9PEZI</name>
<dbReference type="AlphaFoldDB" id="A0AAJ0BKG2"/>
<dbReference type="InterPro" id="IPR000073">
    <property type="entry name" value="AB_hydrolase_1"/>
</dbReference>
<gene>
    <name evidence="3" type="ORF">QBC47DRAFT_370653</name>
</gene>
<feature type="compositionally biased region" description="Low complexity" evidence="1">
    <location>
        <begin position="48"/>
        <end position="58"/>
    </location>
</feature>
<dbReference type="Proteomes" id="UP001239445">
    <property type="component" value="Unassembled WGS sequence"/>
</dbReference>
<accession>A0AAJ0BKG2</accession>
<evidence type="ECO:0000259" key="2">
    <source>
        <dbReference type="Pfam" id="PF00561"/>
    </source>
</evidence>
<protein>
    <submittedName>
        <fullName evidence="3">Dihydrolipoyllysine-residue acetyltransferase component of acetoin cleaving system</fullName>
    </submittedName>
</protein>
<feature type="domain" description="AB hydrolase-1" evidence="2">
    <location>
        <begin position="77"/>
        <end position="178"/>
    </location>
</feature>
<sequence>MATLPSAIPPATATAAPTNTTSHPAADTTKTSPITDQNPSTNPPPPQTQDDTPQTTSTNPPPTPYFKSLNPSAPQSLLLLHGLLSSHLEYTSVTSHLPSYHILAVDLPGHSRSSALPGPYTIPLMTDAIAALIRSHAHNAQAHIVGLSMGGFVALDLARRYPALCLSVFVTGAAPFSGMFRVMASRPWIPFAVMWFLLDVLPDSVYWFLGRRTGIEVRDDQLRREMRGNRRWEVVRDVYDSILGLGWEEIRGISEVRVLNVAAGRQDDVEATREVGRVWREEGITERLGSRGVVVRKAVHAWDLQFPELFAEGVKAWIEGRELPREFEALD</sequence>
<dbReference type="GO" id="GO:0046464">
    <property type="term" value="P:acylglycerol catabolic process"/>
    <property type="evidence" value="ECO:0007669"/>
    <property type="project" value="TreeGrafter"/>
</dbReference>
<evidence type="ECO:0000313" key="3">
    <source>
        <dbReference type="EMBL" id="KAK1758853.1"/>
    </source>
</evidence>
<dbReference type="GO" id="GO:0016020">
    <property type="term" value="C:membrane"/>
    <property type="evidence" value="ECO:0007669"/>
    <property type="project" value="TreeGrafter"/>
</dbReference>
<dbReference type="GO" id="GO:0047372">
    <property type="term" value="F:monoacylglycerol lipase activity"/>
    <property type="evidence" value="ECO:0007669"/>
    <property type="project" value="TreeGrafter"/>
</dbReference>
<comment type="caution">
    <text evidence="3">The sequence shown here is derived from an EMBL/GenBank/DDBJ whole genome shotgun (WGS) entry which is preliminary data.</text>
</comment>
<dbReference type="PANTHER" id="PTHR43798">
    <property type="entry name" value="MONOACYLGLYCEROL LIPASE"/>
    <property type="match status" value="1"/>
</dbReference>